<proteinExistence type="inferred from homology"/>
<gene>
    <name evidence="2" type="primary">yidD</name>
    <name evidence="2" type="ORF">Pan241w_38990</name>
</gene>
<dbReference type="RefSeq" id="WP_145218734.1">
    <property type="nucleotide sequence ID" value="NZ_CP036269.1"/>
</dbReference>
<protein>
    <recommendedName>
        <fullName evidence="1">Putative membrane protein insertion efficiency factor</fullName>
    </recommendedName>
</protein>
<sequence length="83" mass="9576">MKQIALHIFRFLYQIPANILIGLVRIYQKTFRYILGGHCRFHPSCSEYFILAVQKYGVVKGGIKGILRICRCHPFHPGGYDPP</sequence>
<dbReference type="OrthoDB" id="9801753at2"/>
<name>A0A517RIU2_9PLAN</name>
<dbReference type="HAMAP" id="MF_00386">
    <property type="entry name" value="UPF0161_YidD"/>
    <property type="match status" value="1"/>
</dbReference>
<comment type="function">
    <text evidence="1">Could be involved in insertion of integral membrane proteins into the membrane.</text>
</comment>
<keyword evidence="1" id="KW-1003">Cell membrane</keyword>
<dbReference type="KEGG" id="gaz:Pan241w_38990"/>
<comment type="similarity">
    <text evidence="1">Belongs to the UPF0161 family.</text>
</comment>
<dbReference type="NCBIfam" id="TIGR00278">
    <property type="entry name" value="membrane protein insertion efficiency factor YidD"/>
    <property type="match status" value="1"/>
</dbReference>
<dbReference type="GO" id="GO:0005886">
    <property type="term" value="C:plasma membrane"/>
    <property type="evidence" value="ECO:0007669"/>
    <property type="project" value="UniProtKB-SubCell"/>
</dbReference>
<organism evidence="2 3">
    <name type="scientific">Gimesia alba</name>
    <dbReference type="NCBI Taxonomy" id="2527973"/>
    <lineage>
        <taxon>Bacteria</taxon>
        <taxon>Pseudomonadati</taxon>
        <taxon>Planctomycetota</taxon>
        <taxon>Planctomycetia</taxon>
        <taxon>Planctomycetales</taxon>
        <taxon>Planctomycetaceae</taxon>
        <taxon>Gimesia</taxon>
    </lineage>
</organism>
<dbReference type="Proteomes" id="UP000317171">
    <property type="component" value="Chromosome"/>
</dbReference>
<reference evidence="2 3" key="1">
    <citation type="submission" date="2019-02" db="EMBL/GenBank/DDBJ databases">
        <title>Deep-cultivation of Planctomycetes and their phenomic and genomic characterization uncovers novel biology.</title>
        <authorList>
            <person name="Wiegand S."/>
            <person name="Jogler M."/>
            <person name="Boedeker C."/>
            <person name="Pinto D."/>
            <person name="Vollmers J."/>
            <person name="Rivas-Marin E."/>
            <person name="Kohn T."/>
            <person name="Peeters S.H."/>
            <person name="Heuer A."/>
            <person name="Rast P."/>
            <person name="Oberbeckmann S."/>
            <person name="Bunk B."/>
            <person name="Jeske O."/>
            <person name="Meyerdierks A."/>
            <person name="Storesund J.E."/>
            <person name="Kallscheuer N."/>
            <person name="Luecker S."/>
            <person name="Lage O.M."/>
            <person name="Pohl T."/>
            <person name="Merkel B.J."/>
            <person name="Hornburger P."/>
            <person name="Mueller R.-W."/>
            <person name="Bruemmer F."/>
            <person name="Labrenz M."/>
            <person name="Spormann A.M."/>
            <person name="Op den Camp H."/>
            <person name="Overmann J."/>
            <person name="Amann R."/>
            <person name="Jetten M.S.M."/>
            <person name="Mascher T."/>
            <person name="Medema M.H."/>
            <person name="Devos D.P."/>
            <person name="Kaster A.-K."/>
            <person name="Ovreas L."/>
            <person name="Rohde M."/>
            <person name="Galperin M.Y."/>
            <person name="Jogler C."/>
        </authorList>
    </citation>
    <scope>NUCLEOTIDE SEQUENCE [LARGE SCALE GENOMIC DNA]</scope>
    <source>
        <strain evidence="2 3">Pan241w</strain>
    </source>
</reference>
<accession>A0A517RIU2</accession>
<dbReference type="SMART" id="SM01234">
    <property type="entry name" value="Haemolytic"/>
    <property type="match status" value="1"/>
</dbReference>
<dbReference type="AlphaFoldDB" id="A0A517RIU2"/>
<evidence type="ECO:0000313" key="3">
    <source>
        <dbReference type="Proteomes" id="UP000317171"/>
    </source>
</evidence>
<evidence type="ECO:0000313" key="2">
    <source>
        <dbReference type="EMBL" id="QDT43795.1"/>
    </source>
</evidence>
<evidence type="ECO:0000256" key="1">
    <source>
        <dbReference type="HAMAP-Rule" id="MF_00386"/>
    </source>
</evidence>
<dbReference type="PANTHER" id="PTHR33383:SF1">
    <property type="entry name" value="MEMBRANE PROTEIN INSERTION EFFICIENCY FACTOR-RELATED"/>
    <property type="match status" value="1"/>
</dbReference>
<keyword evidence="3" id="KW-1185">Reference proteome</keyword>
<dbReference type="EMBL" id="CP036269">
    <property type="protein sequence ID" value="QDT43795.1"/>
    <property type="molecule type" value="Genomic_DNA"/>
</dbReference>
<dbReference type="InterPro" id="IPR002696">
    <property type="entry name" value="Membr_insert_effic_factor_YidD"/>
</dbReference>
<dbReference type="Pfam" id="PF01809">
    <property type="entry name" value="YidD"/>
    <property type="match status" value="1"/>
</dbReference>
<keyword evidence="1" id="KW-0472">Membrane</keyword>
<dbReference type="PANTHER" id="PTHR33383">
    <property type="entry name" value="MEMBRANE PROTEIN INSERTION EFFICIENCY FACTOR-RELATED"/>
    <property type="match status" value="1"/>
</dbReference>
<comment type="subcellular location">
    <subcellularLocation>
        <location evidence="1">Cell membrane</location>
        <topology evidence="1">Peripheral membrane protein</topology>
        <orientation evidence="1">Cytoplasmic side</orientation>
    </subcellularLocation>
</comment>